<dbReference type="HOGENOM" id="CLU_3036055_0_0_1"/>
<dbReference type="Gramene" id="ERM96663">
    <property type="protein sequence ID" value="ERM96663"/>
    <property type="gene ID" value="AMTR_s00001p00272560"/>
</dbReference>
<sequence length="62" mass="6695">MSAGFFEKVRADSETRDLSIATNEGQLKELSPPAAYYVVGLIKVAKLRLPPLTGLHLVVGIL</sequence>
<reference evidence="2" key="1">
    <citation type="journal article" date="2013" name="Science">
        <title>The Amborella genome and the evolution of flowering plants.</title>
        <authorList>
            <consortium name="Amborella Genome Project"/>
        </authorList>
    </citation>
    <scope>NUCLEOTIDE SEQUENCE [LARGE SCALE GENOMIC DNA]</scope>
</reference>
<dbReference type="EMBL" id="KI397142">
    <property type="protein sequence ID" value="ERM96663.1"/>
    <property type="molecule type" value="Genomic_DNA"/>
</dbReference>
<proteinExistence type="predicted"/>
<organism evidence="1 2">
    <name type="scientific">Amborella trichopoda</name>
    <dbReference type="NCBI Taxonomy" id="13333"/>
    <lineage>
        <taxon>Eukaryota</taxon>
        <taxon>Viridiplantae</taxon>
        <taxon>Streptophyta</taxon>
        <taxon>Embryophyta</taxon>
        <taxon>Tracheophyta</taxon>
        <taxon>Spermatophyta</taxon>
        <taxon>Magnoliopsida</taxon>
        <taxon>Amborellales</taxon>
        <taxon>Amborellaceae</taxon>
        <taxon>Amborella</taxon>
    </lineage>
</organism>
<name>W1NMG9_AMBTC</name>
<dbReference type="OMA" id="PAAYYVV"/>
<dbReference type="Proteomes" id="UP000017836">
    <property type="component" value="Unassembled WGS sequence"/>
</dbReference>
<gene>
    <name evidence="1" type="ORF">AMTR_s00001p00272560</name>
</gene>
<evidence type="ECO:0000313" key="2">
    <source>
        <dbReference type="Proteomes" id="UP000017836"/>
    </source>
</evidence>
<accession>W1NMG9</accession>
<dbReference type="eggNOG" id="ENOG502T1GN">
    <property type="taxonomic scope" value="Eukaryota"/>
</dbReference>
<dbReference type="AlphaFoldDB" id="W1NMG9"/>
<evidence type="ECO:0000313" key="1">
    <source>
        <dbReference type="EMBL" id="ERM96663.1"/>
    </source>
</evidence>
<keyword evidence="2" id="KW-1185">Reference proteome</keyword>
<protein>
    <submittedName>
        <fullName evidence="1">Uncharacterized protein</fullName>
    </submittedName>
</protein>